<dbReference type="SUPFAM" id="SSF100950">
    <property type="entry name" value="NagB/RpiA/CoA transferase-like"/>
    <property type="match status" value="1"/>
</dbReference>
<feature type="domain" description="HTH cro/C1-type" evidence="5">
    <location>
        <begin position="20"/>
        <end position="40"/>
    </location>
</feature>
<dbReference type="PANTHER" id="PTHR34294">
    <property type="entry name" value="TRANSCRIPTIONAL REGULATOR-RELATED"/>
    <property type="match status" value="1"/>
</dbReference>
<dbReference type="InterPro" id="IPR007324">
    <property type="entry name" value="Sugar-bd_dom_put"/>
</dbReference>
<name>A0A7G5FHQ9_9CORY</name>
<evidence type="ECO:0000313" key="6">
    <source>
        <dbReference type="EMBL" id="QMV86150.1"/>
    </source>
</evidence>
<dbReference type="Pfam" id="PF12802">
    <property type="entry name" value="MarR_2"/>
    <property type="match status" value="1"/>
</dbReference>
<dbReference type="GO" id="GO:0003700">
    <property type="term" value="F:DNA-binding transcription factor activity"/>
    <property type="evidence" value="ECO:0007669"/>
    <property type="project" value="InterPro"/>
</dbReference>
<dbReference type="InterPro" id="IPR036388">
    <property type="entry name" value="WH-like_DNA-bd_sf"/>
</dbReference>
<evidence type="ECO:0000259" key="5">
    <source>
        <dbReference type="PROSITE" id="PS50943"/>
    </source>
</evidence>
<evidence type="ECO:0000256" key="1">
    <source>
        <dbReference type="ARBA" id="ARBA00010466"/>
    </source>
</evidence>
<evidence type="ECO:0000256" key="4">
    <source>
        <dbReference type="ARBA" id="ARBA00023163"/>
    </source>
</evidence>
<dbReference type="Gene3D" id="3.40.50.1360">
    <property type="match status" value="1"/>
</dbReference>
<gene>
    <name evidence="6" type="ORF">HW450_05400</name>
</gene>
<evidence type="ECO:0000256" key="3">
    <source>
        <dbReference type="ARBA" id="ARBA00023125"/>
    </source>
</evidence>
<keyword evidence="3" id="KW-0238">DNA-binding</keyword>
<dbReference type="InterPro" id="IPR000835">
    <property type="entry name" value="HTH_MarR-typ"/>
</dbReference>
<dbReference type="EMBL" id="CP059833">
    <property type="protein sequence ID" value="QMV86150.1"/>
    <property type="molecule type" value="Genomic_DNA"/>
</dbReference>
<keyword evidence="4" id="KW-0804">Transcription</keyword>
<dbReference type="PANTHER" id="PTHR34294:SF1">
    <property type="entry name" value="TRANSCRIPTIONAL REGULATOR LSRR"/>
    <property type="match status" value="1"/>
</dbReference>
<dbReference type="GO" id="GO:0030246">
    <property type="term" value="F:carbohydrate binding"/>
    <property type="evidence" value="ECO:0007669"/>
    <property type="project" value="InterPro"/>
</dbReference>
<comment type="similarity">
    <text evidence="1">Belongs to the SorC transcriptional regulatory family.</text>
</comment>
<evidence type="ECO:0000313" key="7">
    <source>
        <dbReference type="Proteomes" id="UP000515570"/>
    </source>
</evidence>
<organism evidence="6 7">
    <name type="scientific">Corynebacterium hindlerae</name>
    <dbReference type="NCBI Taxonomy" id="699041"/>
    <lineage>
        <taxon>Bacteria</taxon>
        <taxon>Bacillati</taxon>
        <taxon>Actinomycetota</taxon>
        <taxon>Actinomycetes</taxon>
        <taxon>Mycobacteriales</taxon>
        <taxon>Corynebacteriaceae</taxon>
        <taxon>Corynebacterium</taxon>
    </lineage>
</organism>
<dbReference type="InterPro" id="IPR051054">
    <property type="entry name" value="SorC_transcr_regulators"/>
</dbReference>
<protein>
    <submittedName>
        <fullName evidence="6">MarR family transcriptional regulator</fullName>
    </submittedName>
</protein>
<proteinExistence type="inferred from homology"/>
<dbReference type="InterPro" id="IPR009057">
    <property type="entry name" value="Homeodomain-like_sf"/>
</dbReference>
<dbReference type="InterPro" id="IPR001387">
    <property type="entry name" value="Cro/C1-type_HTH"/>
</dbReference>
<dbReference type="Pfam" id="PF04198">
    <property type="entry name" value="Sugar-bind"/>
    <property type="match status" value="1"/>
</dbReference>
<sequence length="315" mass="33798">MLDFRDAQAVDAAKLYYLSGLSQADVARELGISRPTVSKLLQLARDKGYVVISLHDPRERADELVEQLKAEFGLADARVVRPANNSAAELLASLGAAGAALVEELVHDDMKVGVSWGNTMFAVSEHLREQNLRGVEVIQLKGGHSHTDLNTKDIATLSRFARAFNAEMKMLPLPVILDDVVTKELVVKDRHVAKVMAAGASSDLVVFTVGDVHRESLLLNLGYLSDSETESLLATAVGDACSRFFTASGDIANPRIDARTIGISLSDLGERPLRVLVAGGVNKAEAIKTALAMGMATHVVIDHVTALRVLNLDSV</sequence>
<dbReference type="GO" id="GO:0003677">
    <property type="term" value="F:DNA binding"/>
    <property type="evidence" value="ECO:0007669"/>
    <property type="project" value="UniProtKB-KW"/>
</dbReference>
<dbReference type="InterPro" id="IPR037171">
    <property type="entry name" value="NagB/RpiA_transferase-like"/>
</dbReference>
<keyword evidence="7" id="KW-1185">Reference proteome</keyword>
<dbReference type="PROSITE" id="PS50943">
    <property type="entry name" value="HTH_CROC1"/>
    <property type="match status" value="1"/>
</dbReference>
<dbReference type="SUPFAM" id="SSF46689">
    <property type="entry name" value="Homeodomain-like"/>
    <property type="match status" value="1"/>
</dbReference>
<keyword evidence="2" id="KW-0805">Transcription regulation</keyword>
<reference evidence="6 7" key="1">
    <citation type="submission" date="2020-07" db="EMBL/GenBank/DDBJ databases">
        <title>non toxigenic Corynebacterium sp. nov from a clinical source.</title>
        <authorList>
            <person name="Bernier A.-M."/>
            <person name="Bernard K."/>
        </authorList>
    </citation>
    <scope>NUCLEOTIDE SEQUENCE [LARGE SCALE GENOMIC DNA]</scope>
    <source>
        <strain evidence="7">NML 93-0612</strain>
    </source>
</reference>
<accession>A0A7G5FHQ9</accession>
<evidence type="ECO:0000256" key="2">
    <source>
        <dbReference type="ARBA" id="ARBA00023015"/>
    </source>
</evidence>
<dbReference type="AlphaFoldDB" id="A0A7G5FHQ9"/>
<dbReference type="Proteomes" id="UP000515570">
    <property type="component" value="Chromosome"/>
</dbReference>
<dbReference type="Gene3D" id="1.10.10.10">
    <property type="entry name" value="Winged helix-like DNA-binding domain superfamily/Winged helix DNA-binding domain"/>
    <property type="match status" value="1"/>
</dbReference>
<dbReference type="RefSeq" id="WP_182386963.1">
    <property type="nucleotide sequence ID" value="NZ_CP059833.1"/>
</dbReference>